<reference evidence="1" key="1">
    <citation type="submission" date="2022-06" db="EMBL/GenBank/DDBJ databases">
        <title>A novel DMS-producing enzyme.</title>
        <authorList>
            <person name="Zhang Y."/>
        </authorList>
    </citation>
    <scope>NUCLEOTIDE SEQUENCE</scope>
    <source>
        <strain evidence="1">RT37</strain>
    </source>
</reference>
<organism evidence="1">
    <name type="scientific">Halomonas sp. RT37</name>
    <dbReference type="NCBI Taxonomy" id="2950872"/>
    <lineage>
        <taxon>Bacteria</taxon>
        <taxon>Pseudomonadati</taxon>
        <taxon>Pseudomonadota</taxon>
        <taxon>Gammaproteobacteria</taxon>
        <taxon>Oceanospirillales</taxon>
        <taxon>Halomonadaceae</taxon>
        <taxon>Halomonas</taxon>
    </lineage>
</organism>
<name>A0AAU7KD43_9GAMM</name>
<protein>
    <submittedName>
        <fullName evidence="1">Uncharacterized protein</fullName>
    </submittedName>
</protein>
<dbReference type="RefSeq" id="WP_348826623.1">
    <property type="nucleotide sequence ID" value="NZ_CP098827.1"/>
</dbReference>
<sequence length="124" mass="14219">MLERLVLAGWHDEDIADEMQRELLSVRGAIQRIGLSKARPASFWNRRDDWPEIDTIIVDCLEASLMTVPQVAEHLARIGRRVSVQSVYRRIASMPTEVQNRAKRNGSRRRAAVCSRIKGRRRAA</sequence>
<accession>A0AAU7KD43</accession>
<dbReference type="EMBL" id="CP098827">
    <property type="protein sequence ID" value="XBO69466.1"/>
    <property type="molecule type" value="Genomic_DNA"/>
</dbReference>
<gene>
    <name evidence="1" type="ORF">NFG58_12600</name>
</gene>
<dbReference type="AlphaFoldDB" id="A0AAU7KD43"/>
<proteinExistence type="predicted"/>
<evidence type="ECO:0000313" key="1">
    <source>
        <dbReference type="EMBL" id="XBO69466.1"/>
    </source>
</evidence>